<organism evidence="1">
    <name type="scientific">Rhizophora mucronata</name>
    <name type="common">Asiatic mangrove</name>
    <dbReference type="NCBI Taxonomy" id="61149"/>
    <lineage>
        <taxon>Eukaryota</taxon>
        <taxon>Viridiplantae</taxon>
        <taxon>Streptophyta</taxon>
        <taxon>Embryophyta</taxon>
        <taxon>Tracheophyta</taxon>
        <taxon>Spermatophyta</taxon>
        <taxon>Magnoliopsida</taxon>
        <taxon>eudicotyledons</taxon>
        <taxon>Gunneridae</taxon>
        <taxon>Pentapetalae</taxon>
        <taxon>rosids</taxon>
        <taxon>fabids</taxon>
        <taxon>Malpighiales</taxon>
        <taxon>Rhizophoraceae</taxon>
        <taxon>Rhizophora</taxon>
    </lineage>
</organism>
<reference evidence="1" key="1">
    <citation type="submission" date="2018-02" db="EMBL/GenBank/DDBJ databases">
        <title>Rhizophora mucronata_Transcriptome.</title>
        <authorList>
            <person name="Meera S.P."/>
            <person name="Sreeshan A."/>
            <person name="Augustine A."/>
        </authorList>
    </citation>
    <scope>NUCLEOTIDE SEQUENCE</scope>
    <source>
        <tissue evidence="1">Leaf</tissue>
    </source>
</reference>
<sequence>MIANANINSAYSISALTSCSTLPHLPHLSILNKTR</sequence>
<dbReference type="AlphaFoldDB" id="A0A2P2R420"/>
<evidence type="ECO:0000313" key="1">
    <source>
        <dbReference type="EMBL" id="MBX74016.1"/>
    </source>
</evidence>
<proteinExistence type="predicted"/>
<protein>
    <submittedName>
        <fullName evidence="1">Uncharacterized protein</fullName>
    </submittedName>
</protein>
<name>A0A2P2R420_RHIMU</name>
<accession>A0A2P2R420</accession>
<dbReference type="EMBL" id="GGEC01093532">
    <property type="protein sequence ID" value="MBX74016.1"/>
    <property type="molecule type" value="Transcribed_RNA"/>
</dbReference>